<gene>
    <name evidence="2" type="ORF">PXEA_LOCUS30868</name>
</gene>
<reference evidence="2" key="1">
    <citation type="submission" date="2018-11" db="EMBL/GenBank/DDBJ databases">
        <authorList>
            <consortium name="Pathogen Informatics"/>
        </authorList>
    </citation>
    <scope>NUCLEOTIDE SEQUENCE</scope>
</reference>
<comment type="caution">
    <text evidence="2">The sequence shown here is derived from an EMBL/GenBank/DDBJ whole genome shotgun (WGS) entry which is preliminary data.</text>
</comment>
<accession>A0A448XIF3</accession>
<evidence type="ECO:0000256" key="1">
    <source>
        <dbReference type="SAM" id="MobiDB-lite"/>
    </source>
</evidence>
<evidence type="ECO:0000313" key="3">
    <source>
        <dbReference type="Proteomes" id="UP000784294"/>
    </source>
</evidence>
<organism evidence="2 3">
    <name type="scientific">Protopolystoma xenopodis</name>
    <dbReference type="NCBI Taxonomy" id="117903"/>
    <lineage>
        <taxon>Eukaryota</taxon>
        <taxon>Metazoa</taxon>
        <taxon>Spiralia</taxon>
        <taxon>Lophotrochozoa</taxon>
        <taxon>Platyhelminthes</taxon>
        <taxon>Monogenea</taxon>
        <taxon>Polyopisthocotylea</taxon>
        <taxon>Polystomatidea</taxon>
        <taxon>Polystomatidae</taxon>
        <taxon>Protopolystoma</taxon>
    </lineage>
</organism>
<evidence type="ECO:0000313" key="2">
    <source>
        <dbReference type="EMBL" id="VEL37428.1"/>
    </source>
</evidence>
<dbReference type="AlphaFoldDB" id="A0A448XIF3"/>
<feature type="region of interest" description="Disordered" evidence="1">
    <location>
        <begin position="36"/>
        <end position="56"/>
    </location>
</feature>
<keyword evidence="3" id="KW-1185">Reference proteome</keyword>
<dbReference type="Proteomes" id="UP000784294">
    <property type="component" value="Unassembled WGS sequence"/>
</dbReference>
<name>A0A448XIF3_9PLAT</name>
<protein>
    <submittedName>
        <fullName evidence="2">Uncharacterized protein</fullName>
    </submittedName>
</protein>
<sequence length="56" mass="6327">MVSYRGDVRHMTEDNAAQVIGVAWPVGREPIRTNLQSQRLVRPTHESIPLASSNER</sequence>
<dbReference type="EMBL" id="CAAALY010254951">
    <property type="protein sequence ID" value="VEL37428.1"/>
    <property type="molecule type" value="Genomic_DNA"/>
</dbReference>
<proteinExistence type="predicted"/>